<evidence type="ECO:0000256" key="1">
    <source>
        <dbReference type="SAM" id="MobiDB-lite"/>
    </source>
</evidence>
<comment type="caution">
    <text evidence="3">The sequence shown here is derived from an EMBL/GenBank/DDBJ whole genome shotgun (WGS) entry which is preliminary data.</text>
</comment>
<organism evidence="3 4">
    <name type="scientific">Araneus ventricosus</name>
    <name type="common">Orbweaver spider</name>
    <name type="synonym">Epeira ventricosa</name>
    <dbReference type="NCBI Taxonomy" id="182803"/>
    <lineage>
        <taxon>Eukaryota</taxon>
        <taxon>Metazoa</taxon>
        <taxon>Ecdysozoa</taxon>
        <taxon>Arthropoda</taxon>
        <taxon>Chelicerata</taxon>
        <taxon>Arachnida</taxon>
        <taxon>Araneae</taxon>
        <taxon>Araneomorphae</taxon>
        <taxon>Entelegynae</taxon>
        <taxon>Araneoidea</taxon>
        <taxon>Araneidae</taxon>
        <taxon>Araneus</taxon>
    </lineage>
</organism>
<dbReference type="SUPFAM" id="SSF56672">
    <property type="entry name" value="DNA/RNA polymerases"/>
    <property type="match status" value="1"/>
</dbReference>
<evidence type="ECO:0000313" key="3">
    <source>
        <dbReference type="EMBL" id="GBM73953.1"/>
    </source>
</evidence>
<dbReference type="OrthoDB" id="420169at2759"/>
<evidence type="ECO:0000259" key="2">
    <source>
        <dbReference type="Pfam" id="PF17919"/>
    </source>
</evidence>
<sequence length="97" mass="10984">MDFSYCRRKPNKKISHSSVRKSSEKLKWNENAEQAFIAAKTAIAEATLLRQTIPGTQLSLWVDASDVAIEGTLSQLSHFQWGPIAFMSMKLNKSQRK</sequence>
<name>A0A4Y2I8C8_ARAVE</name>
<dbReference type="EMBL" id="BGPR01002467">
    <property type="protein sequence ID" value="GBM73953.1"/>
    <property type="molecule type" value="Genomic_DNA"/>
</dbReference>
<protein>
    <recommendedName>
        <fullName evidence="2">Reverse transcriptase/retrotransposon-derived protein RNase H-like domain-containing protein</fullName>
    </recommendedName>
</protein>
<dbReference type="InterPro" id="IPR041577">
    <property type="entry name" value="RT_RNaseH_2"/>
</dbReference>
<dbReference type="AlphaFoldDB" id="A0A4Y2I8C8"/>
<keyword evidence="4" id="KW-1185">Reference proteome</keyword>
<accession>A0A4Y2I8C8</accession>
<reference evidence="3 4" key="1">
    <citation type="journal article" date="2019" name="Sci. Rep.">
        <title>Orb-weaving spider Araneus ventricosus genome elucidates the spidroin gene catalogue.</title>
        <authorList>
            <person name="Kono N."/>
            <person name="Nakamura H."/>
            <person name="Ohtoshi R."/>
            <person name="Moran D.A.P."/>
            <person name="Shinohara A."/>
            <person name="Yoshida Y."/>
            <person name="Fujiwara M."/>
            <person name="Mori M."/>
            <person name="Tomita M."/>
            <person name="Arakawa K."/>
        </authorList>
    </citation>
    <scope>NUCLEOTIDE SEQUENCE [LARGE SCALE GENOMIC DNA]</scope>
</reference>
<dbReference type="Pfam" id="PF17919">
    <property type="entry name" value="RT_RNaseH_2"/>
    <property type="match status" value="1"/>
</dbReference>
<feature type="compositionally biased region" description="Basic residues" evidence="1">
    <location>
        <begin position="1"/>
        <end position="19"/>
    </location>
</feature>
<proteinExistence type="predicted"/>
<evidence type="ECO:0000313" key="4">
    <source>
        <dbReference type="Proteomes" id="UP000499080"/>
    </source>
</evidence>
<dbReference type="Proteomes" id="UP000499080">
    <property type="component" value="Unassembled WGS sequence"/>
</dbReference>
<feature type="region of interest" description="Disordered" evidence="1">
    <location>
        <begin position="1"/>
        <end position="21"/>
    </location>
</feature>
<dbReference type="InterPro" id="IPR043502">
    <property type="entry name" value="DNA/RNA_pol_sf"/>
</dbReference>
<feature type="domain" description="Reverse transcriptase/retrotransposon-derived protein RNase H-like" evidence="2">
    <location>
        <begin position="28"/>
        <end position="97"/>
    </location>
</feature>
<gene>
    <name evidence="3" type="ORF">AVEN_29615_1</name>
</gene>
<dbReference type="GO" id="GO:0071897">
    <property type="term" value="P:DNA biosynthetic process"/>
    <property type="evidence" value="ECO:0007669"/>
    <property type="project" value="UniProtKB-ARBA"/>
</dbReference>